<dbReference type="OrthoDB" id="1028014at2759"/>
<reference evidence="3 4" key="1">
    <citation type="submission" date="2012-05" db="EMBL/GenBank/DDBJ databases">
        <title>Recombination and specialization in a pathogen metapopulation.</title>
        <authorList>
            <person name="Gardiner A."/>
            <person name="Kemen E."/>
            <person name="Schultz-Larsen T."/>
            <person name="MacLean D."/>
            <person name="Van Oosterhout C."/>
            <person name="Jones J.D.G."/>
        </authorList>
    </citation>
    <scope>NUCLEOTIDE SEQUENCE [LARGE SCALE GENOMIC DNA]</scope>
    <source>
        <strain evidence="3 4">Ac Nc2</strain>
    </source>
</reference>
<name>A0A024GST4_9STRA</name>
<organism evidence="3 4">
    <name type="scientific">Albugo candida</name>
    <dbReference type="NCBI Taxonomy" id="65357"/>
    <lineage>
        <taxon>Eukaryota</taxon>
        <taxon>Sar</taxon>
        <taxon>Stramenopiles</taxon>
        <taxon>Oomycota</taxon>
        <taxon>Peronosporomycetes</taxon>
        <taxon>Albuginales</taxon>
        <taxon>Albuginaceae</taxon>
        <taxon>Albugo</taxon>
    </lineage>
</organism>
<feature type="compositionally biased region" description="Low complexity" evidence="1">
    <location>
        <begin position="24"/>
        <end position="35"/>
    </location>
</feature>
<dbReference type="InterPro" id="IPR044237">
    <property type="entry name" value="ATXR2-like"/>
</dbReference>
<dbReference type="STRING" id="65357.A0A024GST4"/>
<evidence type="ECO:0000259" key="2">
    <source>
        <dbReference type="Pfam" id="PF00856"/>
    </source>
</evidence>
<dbReference type="AlphaFoldDB" id="A0A024GST4"/>
<dbReference type="InterPro" id="IPR046341">
    <property type="entry name" value="SET_dom_sf"/>
</dbReference>
<comment type="caution">
    <text evidence="3">The sequence shown here is derived from an EMBL/GenBank/DDBJ whole genome shotgun (WGS) entry which is preliminary data.</text>
</comment>
<evidence type="ECO:0000313" key="4">
    <source>
        <dbReference type="Proteomes" id="UP000053237"/>
    </source>
</evidence>
<feature type="region of interest" description="Disordered" evidence="1">
    <location>
        <begin position="62"/>
        <end position="88"/>
    </location>
</feature>
<dbReference type="EMBL" id="CAIX01000350">
    <property type="protein sequence ID" value="CCI49851.1"/>
    <property type="molecule type" value="Genomic_DNA"/>
</dbReference>
<dbReference type="Proteomes" id="UP000053237">
    <property type="component" value="Unassembled WGS sequence"/>
</dbReference>
<feature type="compositionally biased region" description="Low complexity" evidence="1">
    <location>
        <begin position="69"/>
        <end position="88"/>
    </location>
</feature>
<dbReference type="PANTHER" id="PTHR47436">
    <property type="entry name" value="HISTONE-LYSINE N-METHYLTRANSFERASE ATXR2"/>
    <property type="match status" value="1"/>
</dbReference>
<dbReference type="InParanoid" id="A0A024GST4"/>
<feature type="domain" description="SET" evidence="2">
    <location>
        <begin position="545"/>
        <end position="587"/>
    </location>
</feature>
<feature type="region of interest" description="Disordered" evidence="1">
    <location>
        <begin position="1"/>
        <end position="35"/>
    </location>
</feature>
<dbReference type="PANTHER" id="PTHR47436:SF1">
    <property type="entry name" value="SET DOMAIN-CONTAINING PROTEIN"/>
    <property type="match status" value="1"/>
</dbReference>
<feature type="region of interest" description="Disordered" evidence="1">
    <location>
        <begin position="108"/>
        <end position="132"/>
    </location>
</feature>
<dbReference type="InterPro" id="IPR001214">
    <property type="entry name" value="SET_dom"/>
</dbReference>
<proteinExistence type="predicted"/>
<gene>
    <name evidence="3" type="ORF">BN9_113040</name>
</gene>
<dbReference type="GO" id="GO:0008168">
    <property type="term" value="F:methyltransferase activity"/>
    <property type="evidence" value="ECO:0007669"/>
    <property type="project" value="InterPro"/>
</dbReference>
<dbReference type="Pfam" id="PF00856">
    <property type="entry name" value="SET"/>
    <property type="match status" value="1"/>
</dbReference>
<keyword evidence="4" id="KW-1185">Reference proteome</keyword>
<dbReference type="CDD" id="cd20071">
    <property type="entry name" value="SET_SMYD"/>
    <property type="match status" value="1"/>
</dbReference>
<protein>
    <recommendedName>
        <fullName evidence="2">SET domain-containing protein</fullName>
    </recommendedName>
</protein>
<evidence type="ECO:0000256" key="1">
    <source>
        <dbReference type="SAM" id="MobiDB-lite"/>
    </source>
</evidence>
<accession>A0A024GST4</accession>
<sequence>MNEREISWAQYDADVEDGMNGTESSLSSNSSCSDLSTNWIQSSQRILEDFRRIKQRNQRYHNHDDFFHSSTNSSSSSSSTSSDSSLTSKSQCINTDISTQLGLLDDIHSPADQQDLPGQPSLDDSDTQVGRPPIHFHPFQPRSCTISSSLLTSNSFHTTEFLKAVIKQCTAPVVCRYEESKGKAIVAEKFIPGASRLWTEHPLVAIQHSSNKTQLDCCDYCFLPLCGEYRKMWAELCEAWKQIQVTTFLKEKELNEPILTDDLELVLDRYGIQKQNCGLMGPACSCVCGESYCSKHCRDKALEEYHILLCPRILPHEMDQLNALMRQRVPLSNLNANNLAEEYSPTAVLHAYVNLNDDYSLIVKLVARIVCDFIRTGNLDSGLAVDGFHQRSMSGVLLKLEGRFQSISTPTNASAYNVLLEMHQSFVEAVRWSLQLLEETNKLKSKNAEETFKMCSQVFSFEFFIALFESIGMNTISMEIDHPFLALIDILDPHELAMSFSASQGQSAINSDENLLRVRNVLKVLPCLKQHQESVTQLQGITGSAFYSLICTLNRSCEPNVTVLYTKNCDAHVVAIRDVAEGEELCIADVDVDLDVNARDIVLHECDPKSGCTCVHAGQMVVV</sequence>
<dbReference type="Gene3D" id="2.170.270.10">
    <property type="entry name" value="SET domain"/>
    <property type="match status" value="1"/>
</dbReference>
<evidence type="ECO:0000313" key="3">
    <source>
        <dbReference type="EMBL" id="CCI49851.1"/>
    </source>
</evidence>
<dbReference type="SUPFAM" id="SSF82199">
    <property type="entry name" value="SET domain"/>
    <property type="match status" value="1"/>
</dbReference>